<dbReference type="AlphaFoldDB" id="A0AAV6QYD9"/>
<evidence type="ECO:0000313" key="1">
    <source>
        <dbReference type="EMBL" id="KAG7497379.1"/>
    </source>
</evidence>
<reference evidence="1 2" key="1">
    <citation type="journal article" date="2021" name="Sci. Rep.">
        <title>Chromosome anchoring in Senegalese sole (Solea senegalensis) reveals sex-associated markers and genome rearrangements in flatfish.</title>
        <authorList>
            <person name="Guerrero-Cozar I."/>
            <person name="Gomez-Garrido J."/>
            <person name="Berbel C."/>
            <person name="Martinez-Blanch J.F."/>
            <person name="Alioto T."/>
            <person name="Claros M.G."/>
            <person name="Gagnaire P.A."/>
            <person name="Manchado M."/>
        </authorList>
    </citation>
    <scope>NUCLEOTIDE SEQUENCE [LARGE SCALE GENOMIC DNA]</scope>
    <source>
        <strain evidence="1">Sse05_10M</strain>
    </source>
</reference>
<sequence length="74" mass="8242">MAVRSISGSLYESEGAGEQKYWYVTLQIAIDGTKKRRKGFTHLCVSVTFQTQTVYGREVCLTNKTTSAALHLPD</sequence>
<organism evidence="1 2">
    <name type="scientific">Solea senegalensis</name>
    <name type="common">Senegalese sole</name>
    <dbReference type="NCBI Taxonomy" id="28829"/>
    <lineage>
        <taxon>Eukaryota</taxon>
        <taxon>Metazoa</taxon>
        <taxon>Chordata</taxon>
        <taxon>Craniata</taxon>
        <taxon>Vertebrata</taxon>
        <taxon>Euteleostomi</taxon>
        <taxon>Actinopterygii</taxon>
        <taxon>Neopterygii</taxon>
        <taxon>Teleostei</taxon>
        <taxon>Neoteleostei</taxon>
        <taxon>Acanthomorphata</taxon>
        <taxon>Carangaria</taxon>
        <taxon>Pleuronectiformes</taxon>
        <taxon>Pleuronectoidei</taxon>
        <taxon>Soleidae</taxon>
        <taxon>Solea</taxon>
    </lineage>
</organism>
<name>A0AAV6QYD9_SOLSE</name>
<dbReference type="EMBL" id="JAGKHQ010000015">
    <property type="protein sequence ID" value="KAG7497379.1"/>
    <property type="molecule type" value="Genomic_DNA"/>
</dbReference>
<dbReference type="Proteomes" id="UP000693946">
    <property type="component" value="Linkage Group LG3"/>
</dbReference>
<comment type="caution">
    <text evidence="1">The sequence shown here is derived from an EMBL/GenBank/DDBJ whole genome shotgun (WGS) entry which is preliminary data.</text>
</comment>
<accession>A0AAV6QYD9</accession>
<protein>
    <submittedName>
        <fullName evidence="1">Uncharacterized protein</fullName>
    </submittedName>
</protein>
<keyword evidence="2" id="KW-1185">Reference proteome</keyword>
<evidence type="ECO:0000313" key="2">
    <source>
        <dbReference type="Proteomes" id="UP000693946"/>
    </source>
</evidence>
<proteinExistence type="predicted"/>
<gene>
    <name evidence="1" type="ORF">JOB18_036607</name>
</gene>